<accession>A0A382QJF2</accession>
<reference evidence="1" key="1">
    <citation type="submission" date="2018-05" db="EMBL/GenBank/DDBJ databases">
        <authorList>
            <person name="Lanie J.A."/>
            <person name="Ng W.-L."/>
            <person name="Kazmierczak K.M."/>
            <person name="Andrzejewski T.M."/>
            <person name="Davidsen T.M."/>
            <person name="Wayne K.J."/>
            <person name="Tettelin H."/>
            <person name="Glass J.I."/>
            <person name="Rusch D."/>
            <person name="Podicherti R."/>
            <person name="Tsui H.-C.T."/>
            <person name="Winkler M.E."/>
        </authorList>
    </citation>
    <scope>NUCLEOTIDE SEQUENCE</scope>
</reference>
<evidence type="ECO:0008006" key="2">
    <source>
        <dbReference type="Google" id="ProtNLM"/>
    </source>
</evidence>
<name>A0A382QJF2_9ZZZZ</name>
<gene>
    <name evidence="1" type="ORF">METZ01_LOCUS337932</name>
</gene>
<evidence type="ECO:0000313" key="1">
    <source>
        <dbReference type="EMBL" id="SVC85078.1"/>
    </source>
</evidence>
<dbReference type="InterPro" id="IPR010865">
    <property type="entry name" value="DUF1499"/>
</dbReference>
<proteinExistence type="predicted"/>
<organism evidence="1">
    <name type="scientific">marine metagenome</name>
    <dbReference type="NCBI Taxonomy" id="408172"/>
    <lineage>
        <taxon>unclassified sequences</taxon>
        <taxon>metagenomes</taxon>
        <taxon>ecological metagenomes</taxon>
    </lineage>
</organism>
<dbReference type="EMBL" id="UINC01114635">
    <property type="protein sequence ID" value="SVC85078.1"/>
    <property type="molecule type" value="Genomic_DNA"/>
</dbReference>
<dbReference type="Pfam" id="PF07386">
    <property type="entry name" value="DUF1499"/>
    <property type="match status" value="1"/>
</dbReference>
<protein>
    <recommendedName>
        <fullName evidence="2">DUF1499 domain-containing protein</fullName>
    </recommendedName>
</protein>
<sequence>MIKTIYFLAPDKKWNKFPDKCKINTKCTRVADINNRGYGLKPIQLNDTIKNVQERIVQIIKNRPRMKIINEENGFIHASDVTSFFRFHDDLAVRIFESENKVNIWLQSQSRLGLYDFNVNEKRVQEIHAKISALA</sequence>
<dbReference type="AlphaFoldDB" id="A0A382QJF2"/>